<organism evidence="2 3">
    <name type="scientific">Gymnopilus dilepis</name>
    <dbReference type="NCBI Taxonomy" id="231916"/>
    <lineage>
        <taxon>Eukaryota</taxon>
        <taxon>Fungi</taxon>
        <taxon>Dikarya</taxon>
        <taxon>Basidiomycota</taxon>
        <taxon>Agaricomycotina</taxon>
        <taxon>Agaricomycetes</taxon>
        <taxon>Agaricomycetidae</taxon>
        <taxon>Agaricales</taxon>
        <taxon>Agaricineae</taxon>
        <taxon>Hymenogastraceae</taxon>
        <taxon>Gymnopilus</taxon>
    </lineage>
</organism>
<dbReference type="OrthoDB" id="5952536at2759"/>
<evidence type="ECO:0000313" key="3">
    <source>
        <dbReference type="Proteomes" id="UP000284706"/>
    </source>
</evidence>
<dbReference type="InterPro" id="IPR027417">
    <property type="entry name" value="P-loop_NTPase"/>
</dbReference>
<evidence type="ECO:0000256" key="1">
    <source>
        <dbReference type="SAM" id="MobiDB-lite"/>
    </source>
</evidence>
<dbReference type="STRING" id="231916.A0A409XX07"/>
<proteinExistence type="predicted"/>
<accession>A0A409XX07</accession>
<dbReference type="InParanoid" id="A0A409XX07"/>
<reference evidence="2 3" key="1">
    <citation type="journal article" date="2018" name="Evol. Lett.">
        <title>Horizontal gene cluster transfer increased hallucinogenic mushroom diversity.</title>
        <authorList>
            <person name="Reynolds H.T."/>
            <person name="Vijayakumar V."/>
            <person name="Gluck-Thaler E."/>
            <person name="Korotkin H.B."/>
            <person name="Matheny P.B."/>
            <person name="Slot J.C."/>
        </authorList>
    </citation>
    <scope>NUCLEOTIDE SEQUENCE [LARGE SCALE GENOMIC DNA]</scope>
    <source>
        <strain evidence="2 3">SRW20</strain>
    </source>
</reference>
<evidence type="ECO:0000313" key="2">
    <source>
        <dbReference type="EMBL" id="PPQ95276.1"/>
    </source>
</evidence>
<evidence type="ECO:0008006" key="4">
    <source>
        <dbReference type="Google" id="ProtNLM"/>
    </source>
</evidence>
<name>A0A409XX07_9AGAR</name>
<sequence length="537" mass="61059">MQYAQKLHERLEVFRNCSQEEISSLVAAVIPQECLPNHFLQDLSDEDRILCYRAIMLSWGASQPTMVPTEMILRVVLADKHGKDALVQAERSYGYQLAIALCILLDDPAENSITITVSPLKRIQAESDCNMYNIFGIPTVRIDKETPSGREWWDTHVYNPDTKGMGTARHLLVTPEQIQKSWPAWQLSKLGVLMQDRDEHGFYNNIKRINVEEAHSVQTVSIPKYTHPYARSPWGRLSEPKIILPRRVLWKAFSTTVPPHVLKTLENKILDQDFVPIRQPYYRPYTMYATHQVYGSIEKLRNYECFLKLPFSPEGQPRVLILVDNPFLASRIAEYLDERLPPECQNAGIIRQYHSVMSNAYIKKVYDSLFKEDGVCRIVVAVLGDSVSVDFPNIDIVCLAGLPPTMVDALQSATSLKLYGPSLFLIFYEKWAKEIDQDEYEDGDSSDPDRVRDVDDLSPGAPKRSDKAPLSAIQLVQSSECLRCFYADYLGEDSPQATLYAGPFCCDRHDDGFELQNWLPGPIYTGPKTRDVPAESA</sequence>
<keyword evidence="3" id="KW-1185">Reference proteome</keyword>
<protein>
    <recommendedName>
        <fullName evidence="4">Helicase C-terminal domain-containing protein</fullName>
    </recommendedName>
</protein>
<dbReference type="SUPFAM" id="SSF52540">
    <property type="entry name" value="P-loop containing nucleoside triphosphate hydrolases"/>
    <property type="match status" value="1"/>
</dbReference>
<gene>
    <name evidence="2" type="ORF">CVT26_014850</name>
</gene>
<feature type="region of interest" description="Disordered" evidence="1">
    <location>
        <begin position="439"/>
        <end position="469"/>
    </location>
</feature>
<dbReference type="AlphaFoldDB" id="A0A409XX07"/>
<dbReference type="EMBL" id="NHYE01001430">
    <property type="protein sequence ID" value="PPQ95276.1"/>
    <property type="molecule type" value="Genomic_DNA"/>
</dbReference>
<comment type="caution">
    <text evidence="2">The sequence shown here is derived from an EMBL/GenBank/DDBJ whole genome shotgun (WGS) entry which is preliminary data.</text>
</comment>
<dbReference type="Proteomes" id="UP000284706">
    <property type="component" value="Unassembled WGS sequence"/>
</dbReference>
<dbReference type="Gene3D" id="3.40.50.300">
    <property type="entry name" value="P-loop containing nucleotide triphosphate hydrolases"/>
    <property type="match status" value="2"/>
</dbReference>